<organism evidence="1 2">
    <name type="scientific">Clostridium innocuum</name>
    <dbReference type="NCBI Taxonomy" id="1522"/>
    <lineage>
        <taxon>Bacteria</taxon>
        <taxon>Bacillati</taxon>
        <taxon>Bacillota</taxon>
        <taxon>Clostridia</taxon>
        <taxon>Eubacteriales</taxon>
        <taxon>Clostridiaceae</taxon>
        <taxon>Clostridium</taxon>
    </lineage>
</organism>
<sequence>MAKQYLNADDIQEIMGIKQTKAYDVIRQLNKELREKGFFTIEGKVSRRYFNERLYNDETTIKDNESQKKDA</sequence>
<dbReference type="OrthoDB" id="3174733at2"/>
<reference evidence="1 2" key="1">
    <citation type="submission" date="2018-08" db="EMBL/GenBank/DDBJ databases">
        <title>A genome reference for cultivated species of the human gut microbiota.</title>
        <authorList>
            <person name="Zou Y."/>
            <person name="Xue W."/>
            <person name="Luo G."/>
        </authorList>
    </citation>
    <scope>NUCLEOTIDE SEQUENCE [LARGE SCALE GENOMIC DNA]</scope>
    <source>
        <strain evidence="1 2">OF01-2LB</strain>
    </source>
</reference>
<comment type="caution">
    <text evidence="1">The sequence shown here is derived from an EMBL/GenBank/DDBJ whole genome shotgun (WGS) entry which is preliminary data.</text>
</comment>
<dbReference type="AlphaFoldDB" id="A0A3E2VTE9"/>
<dbReference type="RefSeq" id="WP_117443782.1">
    <property type="nucleotide sequence ID" value="NZ_JAJFEN010000022.1"/>
</dbReference>
<gene>
    <name evidence="1" type="ORF">DXA38_14505</name>
</gene>
<evidence type="ECO:0000313" key="1">
    <source>
        <dbReference type="EMBL" id="RGC14184.1"/>
    </source>
</evidence>
<name>A0A3E2VTE9_CLOIN</name>
<protein>
    <submittedName>
        <fullName evidence="1">Uncharacterized protein</fullName>
    </submittedName>
</protein>
<accession>A0A3E2VTE9</accession>
<evidence type="ECO:0000313" key="2">
    <source>
        <dbReference type="Proteomes" id="UP000260025"/>
    </source>
</evidence>
<dbReference type="EMBL" id="QVEV01000023">
    <property type="protein sequence ID" value="RGC14184.1"/>
    <property type="molecule type" value="Genomic_DNA"/>
</dbReference>
<proteinExistence type="predicted"/>
<dbReference type="Proteomes" id="UP000260025">
    <property type="component" value="Unassembled WGS sequence"/>
</dbReference>